<proteinExistence type="predicted"/>
<evidence type="ECO:0000313" key="6">
    <source>
        <dbReference type="Proteomes" id="UP000434957"/>
    </source>
</evidence>
<feature type="region of interest" description="Disordered" evidence="1">
    <location>
        <begin position="94"/>
        <end position="131"/>
    </location>
</feature>
<comment type="caution">
    <text evidence="4">The sequence shown here is derived from an EMBL/GenBank/DDBJ whole genome shotgun (WGS) entry which is preliminary data.</text>
</comment>
<dbReference type="EMBL" id="QXFV01000364">
    <property type="protein sequence ID" value="KAE9039824.1"/>
    <property type="molecule type" value="Genomic_DNA"/>
</dbReference>
<dbReference type="Proteomes" id="UP000435112">
    <property type="component" value="Unassembled WGS sequence"/>
</dbReference>
<organism evidence="4 6">
    <name type="scientific">Phytophthora rubi</name>
    <dbReference type="NCBI Taxonomy" id="129364"/>
    <lineage>
        <taxon>Eukaryota</taxon>
        <taxon>Sar</taxon>
        <taxon>Stramenopiles</taxon>
        <taxon>Oomycota</taxon>
        <taxon>Peronosporomycetes</taxon>
        <taxon>Peronosporales</taxon>
        <taxon>Peronosporaceae</taxon>
        <taxon>Phytophthora</taxon>
    </lineage>
</organism>
<dbReference type="Proteomes" id="UP000434957">
    <property type="component" value="Unassembled WGS sequence"/>
</dbReference>
<evidence type="ECO:0000313" key="2">
    <source>
        <dbReference type="EMBL" id="KAE8992314.1"/>
    </source>
</evidence>
<sequence>MRATAVAVGLGIASVMTQSQPTRGLEATSSFVFDGTNSDIAQQLYIRHKAGDTDAKVSISTVPTTVTKRLNPLGVSFDDLPRLVQRDVLCRADLDHGRLHHGRPRSAPSSSQRRRLHVQELLPAERRDRLR</sequence>
<dbReference type="EMBL" id="QXFT01000386">
    <property type="protein sequence ID" value="KAE9345401.1"/>
    <property type="molecule type" value="Genomic_DNA"/>
</dbReference>
<dbReference type="Proteomes" id="UP000429607">
    <property type="component" value="Unassembled WGS sequence"/>
</dbReference>
<reference evidence="4 6" key="1">
    <citation type="submission" date="2018-08" db="EMBL/GenBank/DDBJ databases">
        <title>Genomic investigation of the strawberry pathogen Phytophthora fragariae indicates pathogenicity is determined by transcriptional variation in three key races.</title>
        <authorList>
            <person name="Adams T.M."/>
            <person name="Armitage A.D."/>
            <person name="Sobczyk M.K."/>
            <person name="Bates H.J."/>
            <person name="Dunwell J.M."/>
            <person name="Nellist C.F."/>
            <person name="Harrison R.J."/>
        </authorList>
    </citation>
    <scope>NUCLEOTIDE SEQUENCE [LARGE SCALE GENOMIC DNA]</scope>
    <source>
        <strain evidence="3 5">SCRP249</strain>
        <strain evidence="2 7">SCRP324</strain>
        <strain evidence="4 6">SCRP333</strain>
    </source>
</reference>
<gene>
    <name evidence="3" type="ORF">PR001_g7354</name>
    <name evidence="2" type="ORF">PR002_g20586</name>
    <name evidence="4" type="ORF">PR003_g7971</name>
</gene>
<evidence type="ECO:0000313" key="7">
    <source>
        <dbReference type="Proteomes" id="UP000435112"/>
    </source>
</evidence>
<accession>A0A6A4FKT1</accession>
<name>A0A6A4FKT1_9STRA</name>
<evidence type="ECO:0000256" key="1">
    <source>
        <dbReference type="SAM" id="MobiDB-lite"/>
    </source>
</evidence>
<evidence type="ECO:0000313" key="3">
    <source>
        <dbReference type="EMBL" id="KAE9039824.1"/>
    </source>
</evidence>
<evidence type="ECO:0000313" key="5">
    <source>
        <dbReference type="Proteomes" id="UP000429607"/>
    </source>
</evidence>
<keyword evidence="6" id="KW-1185">Reference proteome</keyword>
<dbReference type="AlphaFoldDB" id="A0A6A4FKT1"/>
<protein>
    <submittedName>
        <fullName evidence="4">Uncharacterized protein</fullName>
    </submittedName>
</protein>
<evidence type="ECO:0000313" key="4">
    <source>
        <dbReference type="EMBL" id="KAE9345401.1"/>
    </source>
</evidence>
<dbReference type="EMBL" id="QXFU01001979">
    <property type="protein sequence ID" value="KAE8992314.1"/>
    <property type="molecule type" value="Genomic_DNA"/>
</dbReference>